<dbReference type="GO" id="GO:0016887">
    <property type="term" value="F:ATP hydrolysis activity"/>
    <property type="evidence" value="ECO:0007669"/>
    <property type="project" value="InterPro"/>
</dbReference>
<dbReference type="EMBL" id="JADOXO010000298">
    <property type="protein sequence ID" value="KAF9806984.1"/>
    <property type="molecule type" value="Genomic_DNA"/>
</dbReference>
<comment type="caution">
    <text evidence="6">The sequence shown here is derived from an EMBL/GenBank/DDBJ whole genome shotgun (WGS) entry which is preliminary data.</text>
</comment>
<dbReference type="SUPFAM" id="SSF52540">
    <property type="entry name" value="P-loop containing nucleoside triphosphate hydrolases"/>
    <property type="match status" value="1"/>
</dbReference>
<evidence type="ECO:0000313" key="6">
    <source>
        <dbReference type="EMBL" id="KAF9806984.1"/>
    </source>
</evidence>
<feature type="domain" description="ABC transporter" evidence="5">
    <location>
        <begin position="4"/>
        <end position="34"/>
    </location>
</feature>
<evidence type="ECO:0000256" key="4">
    <source>
        <dbReference type="ARBA" id="ARBA00022840"/>
    </source>
</evidence>
<keyword evidence="3" id="KW-0547">Nucleotide-binding</keyword>
<keyword evidence="4" id="KW-0067">ATP-binding</keyword>
<dbReference type="GO" id="GO:0016020">
    <property type="term" value="C:membrane"/>
    <property type="evidence" value="ECO:0007669"/>
    <property type="project" value="UniProtKB-SubCell"/>
</dbReference>
<comment type="similarity">
    <text evidence="2">Belongs to the ABC transporter superfamily. ABCC family. Conjugate transporter (TC 3.A.1.208) subfamily.</text>
</comment>
<protein>
    <recommendedName>
        <fullName evidence="5">ABC transporter domain-containing protein</fullName>
    </recommendedName>
</protein>
<evidence type="ECO:0000313" key="7">
    <source>
        <dbReference type="Proteomes" id="UP000639403"/>
    </source>
</evidence>
<accession>A0A8H7NW85</accession>
<evidence type="ECO:0000256" key="3">
    <source>
        <dbReference type="ARBA" id="ARBA00022741"/>
    </source>
</evidence>
<evidence type="ECO:0000256" key="2">
    <source>
        <dbReference type="ARBA" id="ARBA00009726"/>
    </source>
</evidence>
<dbReference type="InterPro" id="IPR003439">
    <property type="entry name" value="ABC_transporter-like_ATP-bd"/>
</dbReference>
<comment type="subcellular location">
    <subcellularLocation>
        <location evidence="1">Membrane</location>
        <topology evidence="1">Multi-pass membrane protein</topology>
    </subcellularLocation>
</comment>
<dbReference type="GO" id="GO:0005524">
    <property type="term" value="F:ATP binding"/>
    <property type="evidence" value="ECO:0007669"/>
    <property type="project" value="UniProtKB-KW"/>
</dbReference>
<dbReference type="Pfam" id="PF00005">
    <property type="entry name" value="ABC_tran"/>
    <property type="match status" value="1"/>
</dbReference>
<sequence>MPGSNYSAGEKQLLALCRALVKNSRIIVLDEATSNVDVEMDARLQKTIQTEFSSSTLLCIAHRLNTIVYYDRVLVMDAGKVAEFDTPLNLFDREDSIFRSLCNEAGLSRQDIVRIRASVPGAIET</sequence>
<name>A0A8H7NW85_9APHY</name>
<gene>
    <name evidence="6" type="ORF">IEO21_08427</name>
</gene>
<proteinExistence type="inferred from homology"/>
<dbReference type="Proteomes" id="UP000639403">
    <property type="component" value="Unassembled WGS sequence"/>
</dbReference>
<dbReference type="GO" id="GO:0042626">
    <property type="term" value="F:ATPase-coupled transmembrane transporter activity"/>
    <property type="evidence" value="ECO:0007669"/>
    <property type="project" value="TreeGrafter"/>
</dbReference>
<evidence type="ECO:0000259" key="5">
    <source>
        <dbReference type="Pfam" id="PF00005"/>
    </source>
</evidence>
<dbReference type="AlphaFoldDB" id="A0A8H7NW85"/>
<dbReference type="PANTHER" id="PTHR24223">
    <property type="entry name" value="ATP-BINDING CASSETTE SUB-FAMILY C"/>
    <property type="match status" value="1"/>
</dbReference>
<reference evidence="6" key="2">
    <citation type="journal article" name="Front. Microbiol.">
        <title>Degradative Capacity of Two Strains of Rhodonia placenta: From Phenotype to Genotype.</title>
        <authorList>
            <person name="Kolle M."/>
            <person name="Horta M.A.C."/>
            <person name="Nowrousian M."/>
            <person name="Ohm R.A."/>
            <person name="Benz J.P."/>
            <person name="Pilgard A."/>
        </authorList>
    </citation>
    <scope>NUCLEOTIDE SEQUENCE</scope>
    <source>
        <strain evidence="6">FPRL280</strain>
    </source>
</reference>
<dbReference type="Gene3D" id="3.40.50.300">
    <property type="entry name" value="P-loop containing nucleotide triphosphate hydrolases"/>
    <property type="match status" value="1"/>
</dbReference>
<evidence type="ECO:0000256" key="1">
    <source>
        <dbReference type="ARBA" id="ARBA00004141"/>
    </source>
</evidence>
<dbReference type="InterPro" id="IPR027417">
    <property type="entry name" value="P-loop_NTPase"/>
</dbReference>
<dbReference type="InterPro" id="IPR050173">
    <property type="entry name" value="ABC_transporter_C-like"/>
</dbReference>
<reference evidence="6" key="1">
    <citation type="submission" date="2020-11" db="EMBL/GenBank/DDBJ databases">
        <authorList>
            <person name="Koelle M."/>
            <person name="Horta M.A.C."/>
            <person name="Nowrousian M."/>
            <person name="Ohm R.A."/>
            <person name="Benz P."/>
            <person name="Pilgard A."/>
        </authorList>
    </citation>
    <scope>NUCLEOTIDE SEQUENCE</scope>
    <source>
        <strain evidence="6">FPRL280</strain>
    </source>
</reference>
<organism evidence="6 7">
    <name type="scientific">Rhodonia placenta</name>
    <dbReference type="NCBI Taxonomy" id="104341"/>
    <lineage>
        <taxon>Eukaryota</taxon>
        <taxon>Fungi</taxon>
        <taxon>Dikarya</taxon>
        <taxon>Basidiomycota</taxon>
        <taxon>Agaricomycotina</taxon>
        <taxon>Agaricomycetes</taxon>
        <taxon>Polyporales</taxon>
        <taxon>Adustoporiaceae</taxon>
        <taxon>Rhodonia</taxon>
    </lineage>
</organism>
<dbReference type="PANTHER" id="PTHR24223:SF456">
    <property type="entry name" value="MULTIDRUG RESISTANCE-ASSOCIATED PROTEIN LETHAL(2)03659"/>
    <property type="match status" value="1"/>
</dbReference>